<feature type="region of interest" description="Disordered" evidence="1">
    <location>
        <begin position="701"/>
        <end position="723"/>
    </location>
</feature>
<feature type="compositionally biased region" description="Basic and acidic residues" evidence="1">
    <location>
        <begin position="50"/>
        <end position="111"/>
    </location>
</feature>
<reference evidence="2" key="1">
    <citation type="submission" date="2021-04" db="EMBL/GenBank/DDBJ databases">
        <authorList>
            <consortium name="Molecular Ecology Group"/>
        </authorList>
    </citation>
    <scope>NUCLEOTIDE SEQUENCE</scope>
</reference>
<organism evidence="2 3">
    <name type="scientific">Candidula unifasciata</name>
    <dbReference type="NCBI Taxonomy" id="100452"/>
    <lineage>
        <taxon>Eukaryota</taxon>
        <taxon>Metazoa</taxon>
        <taxon>Spiralia</taxon>
        <taxon>Lophotrochozoa</taxon>
        <taxon>Mollusca</taxon>
        <taxon>Gastropoda</taxon>
        <taxon>Heterobranchia</taxon>
        <taxon>Euthyneura</taxon>
        <taxon>Panpulmonata</taxon>
        <taxon>Eupulmonata</taxon>
        <taxon>Stylommatophora</taxon>
        <taxon>Helicina</taxon>
        <taxon>Helicoidea</taxon>
        <taxon>Geomitridae</taxon>
        <taxon>Candidula</taxon>
    </lineage>
</organism>
<feature type="region of interest" description="Disordered" evidence="1">
    <location>
        <begin position="375"/>
        <end position="425"/>
    </location>
</feature>
<proteinExistence type="predicted"/>
<feature type="compositionally biased region" description="Pro residues" evidence="1">
    <location>
        <begin position="153"/>
        <end position="162"/>
    </location>
</feature>
<evidence type="ECO:0000256" key="1">
    <source>
        <dbReference type="SAM" id="MobiDB-lite"/>
    </source>
</evidence>
<gene>
    <name evidence="2" type="ORF">CUNI_LOCUS15344</name>
</gene>
<feature type="region of interest" description="Disordered" evidence="1">
    <location>
        <begin position="28"/>
        <end position="111"/>
    </location>
</feature>
<feature type="region of interest" description="Disordered" evidence="1">
    <location>
        <begin position="800"/>
        <end position="827"/>
    </location>
</feature>
<evidence type="ECO:0000313" key="3">
    <source>
        <dbReference type="Proteomes" id="UP000678393"/>
    </source>
</evidence>
<dbReference type="EMBL" id="CAJHNH020003672">
    <property type="protein sequence ID" value="CAG5129786.1"/>
    <property type="molecule type" value="Genomic_DNA"/>
</dbReference>
<dbReference type="OrthoDB" id="10020110at2759"/>
<keyword evidence="3" id="KW-1185">Reference proteome</keyword>
<feature type="region of interest" description="Disordered" evidence="1">
    <location>
        <begin position="141"/>
        <end position="178"/>
    </location>
</feature>
<name>A0A8S3ZQX3_9EUPU</name>
<dbReference type="Proteomes" id="UP000678393">
    <property type="component" value="Unassembled WGS sequence"/>
</dbReference>
<feature type="compositionally biased region" description="Basic residues" evidence="1">
    <location>
        <begin position="807"/>
        <end position="816"/>
    </location>
</feature>
<evidence type="ECO:0000313" key="2">
    <source>
        <dbReference type="EMBL" id="CAG5129786.1"/>
    </source>
</evidence>
<accession>A0A8S3ZQX3</accession>
<comment type="caution">
    <text evidence="2">The sequence shown here is derived from an EMBL/GenBank/DDBJ whole genome shotgun (WGS) entry which is preliminary data.</text>
</comment>
<feature type="compositionally biased region" description="Basic and acidic residues" evidence="1">
    <location>
        <begin position="386"/>
        <end position="408"/>
    </location>
</feature>
<protein>
    <submittedName>
        <fullName evidence="2">Uncharacterized protein</fullName>
    </submittedName>
</protein>
<sequence length="852" mass="94945">MYVPVFQGQVAPQPMLLPSKSHMRSISCQVTTIEESSEEEDVKDKKKTHDRLEKPGYDAKSSRSDSLKRREGKDDIKSSKNVKRDNKVNTDDGGELKRSSSVKVKNDKSKAVAEVKLKTSDANKGKEKGEKTSLFAKLFSRKKKHKDKDKALMPPPPPPPPRVLVATPSSDTVSEGKGEKEYGTFSAQFPPPEWVWYHQQLEKQKRIETWVCQQSTKVVSHTQSVKVTSRPPTGIRQVASVEYHQHGTEKALRPANPEVLDYIAAMNSAGGHKDGMTSTSEVVRQVTSGDFAKPHPLRPDRFYHSLRNPPGVKHHMHHRKSREFEHLHEDRKQSEYAVIDQDDASTLHESNVIRSVSALSPVAHISDESTYTKLIEPKSGPLHSTPRYEEQTERATHRTDGLESKDKIYGPSDYSQRRKSHRTRRRPHRMYSYYDGNGDDISYEYKGRLPNKNSSRTHSKDSGVNCVGLAMPESKDKRQAGAVYETASCKNVARVYHGRHHPSSQPQTAGNHVHFMINSTTASEATNANVFSAADSATNSLIYQSDMTNPAYNSVVYCSSITDAPLGSSVVYHTITNSNLESTEMHLHHNSLQSAFYSETGMDLISLNAMACKSEIDRIASQDVVELHSAIDTVVVGSVAEDASGVSEQVISKDMQEATSNTNVGDCKYEDGKQSLVSSNSKKKFGEYNDQIVSAAETALDSENKHDQEGARPGACSGSDANTQAHTQAALSGQHADIVSDKFCFRQWLNQNVAALYHTAARIVPHPDAYNNNTASIMYIEQKHRVGMPLPGHILAQPGHQLAQQRPQHKHPKRERPHSVDLWKSSTPSELHKFEEEQLSKKYGEFEVMGVL</sequence>
<dbReference type="AlphaFoldDB" id="A0A8S3ZQX3"/>